<reference evidence="1 2" key="1">
    <citation type="submission" date="2019-01" db="EMBL/GenBank/DDBJ databases">
        <title>Coherence of Microcystis species and biogeography revealed through population genomics.</title>
        <authorList>
            <person name="Perez-Carrascal O.M."/>
            <person name="Terrat Y."/>
            <person name="Giani A."/>
            <person name="Fortin N."/>
            <person name="Tromas N."/>
            <person name="Shapiro B.J."/>
        </authorList>
    </citation>
    <scope>NUCLEOTIDE SEQUENCE [LARGE SCALE GENOMIC DNA]</scope>
    <source>
        <strain evidence="1">Ma_QC_Ca_00000000_S207</strain>
    </source>
</reference>
<proteinExistence type="predicted"/>
<dbReference type="AlphaFoldDB" id="A0A552FXY5"/>
<dbReference type="Pfam" id="PF08309">
    <property type="entry name" value="LVIVD"/>
    <property type="match status" value="1"/>
</dbReference>
<dbReference type="EMBL" id="SFBF01000091">
    <property type="protein sequence ID" value="TRU51554.1"/>
    <property type="molecule type" value="Genomic_DNA"/>
</dbReference>
<dbReference type="InterPro" id="IPR013211">
    <property type="entry name" value="LVIVD"/>
</dbReference>
<evidence type="ECO:0000313" key="1">
    <source>
        <dbReference type="EMBL" id="TRU51554.1"/>
    </source>
</evidence>
<comment type="caution">
    <text evidence="1">The sequence shown here is derived from an EMBL/GenBank/DDBJ whole genome shotgun (WGS) entry which is preliminary data.</text>
</comment>
<sequence>MVGNYAYVADEDSGLQIWLC</sequence>
<name>A0A552FXY5_MICAE</name>
<accession>A0A552FXY5</accession>
<evidence type="ECO:0000313" key="2">
    <source>
        <dbReference type="Proteomes" id="UP000320293"/>
    </source>
</evidence>
<dbReference type="Proteomes" id="UP000320293">
    <property type="component" value="Unassembled WGS sequence"/>
</dbReference>
<organism evidence="1 2">
    <name type="scientific">Microcystis aeruginosa Ma_QC_Ca_00000000_S207</name>
    <dbReference type="NCBI Taxonomy" id="2486251"/>
    <lineage>
        <taxon>Bacteria</taxon>
        <taxon>Bacillati</taxon>
        <taxon>Cyanobacteriota</taxon>
        <taxon>Cyanophyceae</taxon>
        <taxon>Oscillatoriophycideae</taxon>
        <taxon>Chroococcales</taxon>
        <taxon>Microcystaceae</taxon>
        <taxon>Microcystis</taxon>
    </lineage>
</organism>
<gene>
    <name evidence="1" type="ORF">EWV91_05160</name>
</gene>
<protein>
    <submittedName>
        <fullName evidence="1">Uncharacterized protein</fullName>
    </submittedName>
</protein>